<protein>
    <recommendedName>
        <fullName evidence="6">RNA polymerase II subunit A C-terminal domain phosphatase</fullName>
        <ecNumber evidence="6">3.1.3.16</ecNumber>
    </recommendedName>
</protein>
<accession>F6PKT6</accession>
<feature type="compositionally biased region" description="Polar residues" evidence="7">
    <location>
        <begin position="436"/>
        <end position="470"/>
    </location>
</feature>
<dbReference type="GeneTree" id="ENSGT00390000015641"/>
<sequence length="822" mass="91806">MESVLVPGEKPVRLLQWLVKVGDWLKYGTPVAIYRCIEDPSTGVKSKEMELKSRKVGKVKKFAMEVGQVAKPGGMILEMEACSHPVVMKDMCAECGVDLRMVKRRCEKQAHVSMIPSVPELKISKQQAEEIGNQDKSRLHKLNKLVLLVDLDQTLIHTTQNQAFAAMCSEDFFTFQLHKNEPTLYTKLRPYCREFLQEISKCYELQVVTFGSRLYAHKIAEFIDPKKKFFANRILSRDECINPMKKSGNLRHLFPCGDSMVCIIDDRDDVWSSAPNLVMVKKYSYFPGSGDINSPDKVEAKKQTGDTAKSETSKEVDKPEVETESPAVDNNSNNTRKRKSETDENDKSSKIMKNSHDGCDENEQKVKEKIIKQTNNGGNKKVECETKMECNNDADKPEVMIAKGNDVVLSSDSESDSSSDSSSSSSGSENSKDQIAETNSVEQSCQVSTSASSTESNGTSNTDNTTASSKENIKNKSEINTDSTVPSDVVSICKTTTIDNGSHSATAVCQKKENNSQVCSVYLKSLFPSVLADHDDYLKYLQSILTCIHYTYYDAYKKHLNGEFEHPPDLRGVVPFLRSKVLYGCCIVLTGIIPNNFKAAPHMHRAHIVARQLGAAINSTVDENTTHLIGAKKGTAKYQDALKMGKKKIHMVSIEWLWACSDRWERVSEKLFPMPSKSSRHSRSRSGTPPVHKYMFTTINNPAVNVTPAQTSEKRYDAVTGKLLKKVLDPRFEFMVSEAVTRKQKRKSPLYTSLKNPEKVIPVQFNQSSNEASTSTAVSATRTRKPSMAEVMGIGYTLSSNDIEDMDKEVEDLMNSDEDDGD</sequence>
<dbReference type="Gene3D" id="3.40.50.10190">
    <property type="entry name" value="BRCT domain"/>
    <property type="match status" value="1"/>
</dbReference>
<feature type="domain" description="BRCT" evidence="8">
    <location>
        <begin position="577"/>
        <end position="674"/>
    </location>
</feature>
<dbReference type="InterPro" id="IPR039189">
    <property type="entry name" value="Fcp1"/>
</dbReference>
<dbReference type="InterPro" id="IPR036420">
    <property type="entry name" value="BRCT_dom_sf"/>
</dbReference>
<evidence type="ECO:0000256" key="1">
    <source>
        <dbReference type="ARBA" id="ARBA00004123"/>
    </source>
</evidence>
<dbReference type="PROSITE" id="PS50172">
    <property type="entry name" value="BRCT"/>
    <property type="match status" value="1"/>
</dbReference>
<dbReference type="Pfam" id="PF00533">
    <property type="entry name" value="BRCT"/>
    <property type="match status" value="1"/>
</dbReference>
<reference evidence="10" key="3">
    <citation type="submission" date="2025-08" db="UniProtKB">
        <authorList>
            <consortium name="Ensembl"/>
        </authorList>
    </citation>
    <scope>IDENTIFICATION</scope>
</reference>
<dbReference type="Pfam" id="PF03031">
    <property type="entry name" value="NIF"/>
    <property type="match status" value="1"/>
</dbReference>
<evidence type="ECO:0000256" key="5">
    <source>
        <dbReference type="ARBA" id="ARBA00048336"/>
    </source>
</evidence>
<evidence type="ECO:0000256" key="6">
    <source>
        <dbReference type="RuleBase" id="RU366066"/>
    </source>
</evidence>
<dbReference type="SUPFAM" id="SSF51230">
    <property type="entry name" value="Single hybrid motif"/>
    <property type="match status" value="1"/>
</dbReference>
<dbReference type="GO" id="GO:0008420">
    <property type="term" value="F:RNA polymerase II CTD heptapeptide repeat phosphatase activity"/>
    <property type="evidence" value="ECO:0000318"/>
    <property type="project" value="GO_Central"/>
</dbReference>
<dbReference type="InterPro" id="IPR058785">
    <property type="entry name" value="BSH_FCP1"/>
</dbReference>
<dbReference type="CDD" id="cd07521">
    <property type="entry name" value="HAD_FCP1-like"/>
    <property type="match status" value="1"/>
</dbReference>
<comment type="catalytic activity">
    <reaction evidence="5 6">
        <text>O-phospho-L-threonyl-[protein] + H2O = L-threonyl-[protein] + phosphate</text>
        <dbReference type="Rhea" id="RHEA:47004"/>
        <dbReference type="Rhea" id="RHEA-COMP:11060"/>
        <dbReference type="Rhea" id="RHEA-COMP:11605"/>
        <dbReference type="ChEBI" id="CHEBI:15377"/>
        <dbReference type="ChEBI" id="CHEBI:30013"/>
        <dbReference type="ChEBI" id="CHEBI:43474"/>
        <dbReference type="ChEBI" id="CHEBI:61977"/>
        <dbReference type="EC" id="3.1.3.16"/>
    </reaction>
</comment>
<dbReference type="EC" id="3.1.3.16" evidence="6"/>
<dbReference type="Gene3D" id="3.40.50.1000">
    <property type="entry name" value="HAD superfamily/HAD-like"/>
    <property type="match status" value="1"/>
</dbReference>
<dbReference type="InterPro" id="IPR015388">
    <property type="entry name" value="FCP1_C"/>
</dbReference>
<dbReference type="Proteomes" id="UP000008144">
    <property type="component" value="Chromosome 3"/>
</dbReference>
<dbReference type="InterPro" id="IPR001357">
    <property type="entry name" value="BRCT_dom"/>
</dbReference>
<evidence type="ECO:0000256" key="7">
    <source>
        <dbReference type="SAM" id="MobiDB-lite"/>
    </source>
</evidence>
<dbReference type="HOGENOM" id="CLU_007683_1_2_1"/>
<feature type="compositionally biased region" description="Low complexity" evidence="7">
    <location>
        <begin position="410"/>
        <end position="429"/>
    </location>
</feature>
<dbReference type="SUPFAM" id="SSF52113">
    <property type="entry name" value="BRCT domain"/>
    <property type="match status" value="1"/>
</dbReference>
<reference evidence="10" key="4">
    <citation type="submission" date="2025-09" db="UniProtKB">
        <authorList>
            <consortium name="Ensembl"/>
        </authorList>
    </citation>
    <scope>IDENTIFICATION</scope>
</reference>
<dbReference type="Gene3D" id="2.40.50.100">
    <property type="match status" value="1"/>
</dbReference>
<dbReference type="AlphaFoldDB" id="F6PKT6"/>
<dbReference type="FunFam" id="1.10.287.10:FF:000036">
    <property type="entry name" value="Fcp-1"/>
    <property type="match status" value="1"/>
</dbReference>
<keyword evidence="11" id="KW-1185">Reference proteome</keyword>
<evidence type="ECO:0000256" key="2">
    <source>
        <dbReference type="ARBA" id="ARBA00022801"/>
    </source>
</evidence>
<dbReference type="SUPFAM" id="SSF56784">
    <property type="entry name" value="HAD-like"/>
    <property type="match status" value="1"/>
</dbReference>
<evidence type="ECO:0000256" key="3">
    <source>
        <dbReference type="ARBA" id="ARBA00023242"/>
    </source>
</evidence>
<dbReference type="STRING" id="7719.ENSCINP00000018238"/>
<comment type="catalytic activity">
    <reaction evidence="4 6">
        <text>O-phospho-L-seryl-[protein] + H2O = L-seryl-[protein] + phosphate</text>
        <dbReference type="Rhea" id="RHEA:20629"/>
        <dbReference type="Rhea" id="RHEA-COMP:9863"/>
        <dbReference type="Rhea" id="RHEA-COMP:11604"/>
        <dbReference type="ChEBI" id="CHEBI:15377"/>
        <dbReference type="ChEBI" id="CHEBI:29999"/>
        <dbReference type="ChEBI" id="CHEBI:43474"/>
        <dbReference type="ChEBI" id="CHEBI:83421"/>
        <dbReference type="EC" id="3.1.3.16"/>
    </reaction>
</comment>
<dbReference type="InParanoid" id="F6PKT6"/>
<dbReference type="InterPro" id="IPR011053">
    <property type="entry name" value="Single_hybrid_motif"/>
</dbReference>
<dbReference type="NCBIfam" id="TIGR02250">
    <property type="entry name" value="FCP1_euk"/>
    <property type="match status" value="1"/>
</dbReference>
<dbReference type="PANTHER" id="PTHR23081:SF36">
    <property type="entry name" value="RNA POLYMERASE II SUBUNIT A C-TERMINAL DOMAIN PHOSPHATASE"/>
    <property type="match status" value="1"/>
</dbReference>
<dbReference type="SMART" id="SM00292">
    <property type="entry name" value="BRCT"/>
    <property type="match status" value="1"/>
</dbReference>
<feature type="region of interest" description="Disordered" evidence="7">
    <location>
        <begin position="292"/>
        <end position="362"/>
    </location>
</feature>
<dbReference type="FunCoup" id="F6PKT6">
    <property type="interactions" value="98"/>
</dbReference>
<evidence type="ECO:0000313" key="11">
    <source>
        <dbReference type="Proteomes" id="UP000008144"/>
    </source>
</evidence>
<evidence type="ECO:0000256" key="4">
    <source>
        <dbReference type="ARBA" id="ARBA00047761"/>
    </source>
</evidence>
<evidence type="ECO:0000259" key="8">
    <source>
        <dbReference type="PROSITE" id="PS50172"/>
    </source>
</evidence>
<reference evidence="10" key="2">
    <citation type="journal article" date="2008" name="Genome Biol.">
        <title>Improved genome assembly and evidence-based global gene model set for the chordate Ciona intestinalis: new insight into intron and operon populations.</title>
        <authorList>
            <person name="Satou Y."/>
            <person name="Mineta K."/>
            <person name="Ogasawara M."/>
            <person name="Sasakura Y."/>
            <person name="Shoguchi E."/>
            <person name="Ueno K."/>
            <person name="Yamada L."/>
            <person name="Matsumoto J."/>
            <person name="Wasserscheid J."/>
            <person name="Dewar K."/>
            <person name="Wiley G.B."/>
            <person name="Macmil S.L."/>
            <person name="Roe B.A."/>
            <person name="Zeller R.W."/>
            <person name="Hastings K.E."/>
            <person name="Lemaire P."/>
            <person name="Lindquist E."/>
            <person name="Endo T."/>
            <person name="Hotta K."/>
            <person name="Inaba K."/>
        </authorList>
    </citation>
    <scope>NUCLEOTIDE SEQUENCE [LARGE SCALE GENOMIC DNA]</scope>
    <source>
        <strain evidence="10">wild type</strain>
    </source>
</reference>
<dbReference type="OMA" id="FMDTINP"/>
<dbReference type="Ensembl" id="ENSCINT00000018238.3">
    <property type="protein sequence ID" value="ENSCINP00000018238.3"/>
    <property type="gene ID" value="ENSCING00000008984.3"/>
</dbReference>
<keyword evidence="2 6" id="KW-0378">Hydrolase</keyword>
<dbReference type="InterPro" id="IPR011947">
    <property type="entry name" value="FCP1_euk"/>
</dbReference>
<feature type="compositionally biased region" description="Basic and acidic residues" evidence="7">
    <location>
        <begin position="340"/>
        <end position="362"/>
    </location>
</feature>
<dbReference type="PROSITE" id="PS50969">
    <property type="entry name" value="FCP1"/>
    <property type="match status" value="1"/>
</dbReference>
<feature type="compositionally biased region" description="Basic and acidic residues" evidence="7">
    <location>
        <begin position="294"/>
        <end position="321"/>
    </location>
</feature>
<dbReference type="SMART" id="SM00577">
    <property type="entry name" value="CPDc"/>
    <property type="match status" value="1"/>
</dbReference>
<dbReference type="Gene3D" id="1.10.287.10">
    <property type="entry name" value="S15/NS1, RNA-binding"/>
    <property type="match status" value="1"/>
</dbReference>
<dbReference type="PANTHER" id="PTHR23081">
    <property type="entry name" value="RNA POLYMERASE II CTD PHOSPHATASE"/>
    <property type="match status" value="1"/>
</dbReference>
<proteinExistence type="predicted"/>
<organism evidence="10 11">
    <name type="scientific">Ciona intestinalis</name>
    <name type="common">Transparent sea squirt</name>
    <name type="synonym">Ascidia intestinalis</name>
    <dbReference type="NCBI Taxonomy" id="7719"/>
    <lineage>
        <taxon>Eukaryota</taxon>
        <taxon>Metazoa</taxon>
        <taxon>Chordata</taxon>
        <taxon>Tunicata</taxon>
        <taxon>Ascidiacea</taxon>
        <taxon>Phlebobranchia</taxon>
        <taxon>Cionidae</taxon>
        <taxon>Ciona</taxon>
    </lineage>
</organism>
<feature type="domain" description="FCP1 homology" evidence="9">
    <location>
        <begin position="140"/>
        <end position="304"/>
    </location>
</feature>
<reference evidence="11" key="1">
    <citation type="journal article" date="2002" name="Science">
        <title>The draft genome of Ciona intestinalis: insights into chordate and vertebrate origins.</title>
        <authorList>
            <person name="Dehal P."/>
            <person name="Satou Y."/>
            <person name="Campbell R.K."/>
            <person name="Chapman J."/>
            <person name="Degnan B."/>
            <person name="De Tomaso A."/>
            <person name="Davidson B."/>
            <person name="Di Gregorio A."/>
            <person name="Gelpke M."/>
            <person name="Goodstein D.M."/>
            <person name="Harafuji N."/>
            <person name="Hastings K.E."/>
            <person name="Ho I."/>
            <person name="Hotta K."/>
            <person name="Huang W."/>
            <person name="Kawashima T."/>
            <person name="Lemaire P."/>
            <person name="Martinez D."/>
            <person name="Meinertzhagen I.A."/>
            <person name="Necula S."/>
            <person name="Nonaka M."/>
            <person name="Putnam N."/>
            <person name="Rash S."/>
            <person name="Saiga H."/>
            <person name="Satake M."/>
            <person name="Terry A."/>
            <person name="Yamada L."/>
            <person name="Wang H.G."/>
            <person name="Awazu S."/>
            <person name="Azumi K."/>
            <person name="Boore J."/>
            <person name="Branno M."/>
            <person name="Chin-Bow S."/>
            <person name="DeSantis R."/>
            <person name="Doyle S."/>
            <person name="Francino P."/>
            <person name="Keys D.N."/>
            <person name="Haga S."/>
            <person name="Hayashi H."/>
            <person name="Hino K."/>
            <person name="Imai K.S."/>
            <person name="Inaba K."/>
            <person name="Kano S."/>
            <person name="Kobayashi K."/>
            <person name="Kobayashi M."/>
            <person name="Lee B.I."/>
            <person name="Makabe K.W."/>
            <person name="Manohar C."/>
            <person name="Matassi G."/>
            <person name="Medina M."/>
            <person name="Mochizuki Y."/>
            <person name="Mount S."/>
            <person name="Morishita T."/>
            <person name="Miura S."/>
            <person name="Nakayama A."/>
            <person name="Nishizaka S."/>
            <person name="Nomoto H."/>
            <person name="Ohta F."/>
            <person name="Oishi K."/>
            <person name="Rigoutsos I."/>
            <person name="Sano M."/>
            <person name="Sasaki A."/>
            <person name="Sasakura Y."/>
            <person name="Shoguchi E."/>
            <person name="Shin-i T."/>
            <person name="Spagnuolo A."/>
            <person name="Stainier D."/>
            <person name="Suzuki M.M."/>
            <person name="Tassy O."/>
            <person name="Takatori N."/>
            <person name="Tokuoka M."/>
            <person name="Yagi K."/>
            <person name="Yoshizaki F."/>
            <person name="Wada S."/>
            <person name="Zhang C."/>
            <person name="Hyatt P.D."/>
            <person name="Larimer F."/>
            <person name="Detter C."/>
            <person name="Doggett N."/>
            <person name="Glavina T."/>
            <person name="Hawkins T."/>
            <person name="Richardson P."/>
            <person name="Lucas S."/>
            <person name="Kohara Y."/>
            <person name="Levine M."/>
            <person name="Satoh N."/>
            <person name="Rokhsar D.S."/>
        </authorList>
    </citation>
    <scope>NUCLEOTIDE SEQUENCE [LARGE SCALE GENOMIC DNA]</scope>
</reference>
<evidence type="ECO:0000259" key="9">
    <source>
        <dbReference type="PROSITE" id="PS50969"/>
    </source>
</evidence>
<keyword evidence="3 6" id="KW-0539">Nucleus</keyword>
<dbReference type="EMBL" id="EAAA01001782">
    <property type="status" value="NOT_ANNOTATED_CDS"/>
    <property type="molecule type" value="Genomic_DNA"/>
</dbReference>
<dbReference type="FunFam" id="3.40.50.1000:FF:000040">
    <property type="entry name" value="RNA polymerase II subunit A C-terminal domain phosphatase"/>
    <property type="match status" value="1"/>
</dbReference>
<comment type="function">
    <text evidence="6">This promotes the activity of RNA polymerase II.</text>
</comment>
<feature type="region of interest" description="Disordered" evidence="7">
    <location>
        <begin position="409"/>
        <end position="483"/>
    </location>
</feature>
<comment type="subcellular location">
    <subcellularLocation>
        <location evidence="1 6">Nucleus</location>
    </subcellularLocation>
</comment>
<dbReference type="Pfam" id="PF26077">
    <property type="entry name" value="BSH_Fcp1"/>
    <property type="match status" value="1"/>
</dbReference>
<dbReference type="InterPro" id="IPR023214">
    <property type="entry name" value="HAD_sf"/>
</dbReference>
<dbReference type="InterPro" id="IPR036412">
    <property type="entry name" value="HAD-like_sf"/>
</dbReference>
<evidence type="ECO:0000313" key="10">
    <source>
        <dbReference type="Ensembl" id="ENSCINP00000018238.3"/>
    </source>
</evidence>
<name>F6PKT6_CIOIN</name>
<dbReference type="Pfam" id="PF09309">
    <property type="entry name" value="FCP1_C"/>
    <property type="match status" value="1"/>
</dbReference>
<dbReference type="InterPro" id="IPR004274">
    <property type="entry name" value="FCP1_dom"/>
</dbReference>
<dbReference type="CDD" id="cd17729">
    <property type="entry name" value="BRCT_CTDP1"/>
    <property type="match status" value="1"/>
</dbReference>
<dbReference type="GO" id="GO:0005634">
    <property type="term" value="C:nucleus"/>
    <property type="evidence" value="ECO:0007669"/>
    <property type="project" value="UniProtKB-SubCell"/>
</dbReference>